<organism evidence="1 2">
    <name type="scientific">Pararge aegeria aegeria</name>
    <dbReference type="NCBI Taxonomy" id="348720"/>
    <lineage>
        <taxon>Eukaryota</taxon>
        <taxon>Metazoa</taxon>
        <taxon>Ecdysozoa</taxon>
        <taxon>Arthropoda</taxon>
        <taxon>Hexapoda</taxon>
        <taxon>Insecta</taxon>
        <taxon>Pterygota</taxon>
        <taxon>Neoptera</taxon>
        <taxon>Endopterygota</taxon>
        <taxon>Lepidoptera</taxon>
        <taxon>Glossata</taxon>
        <taxon>Ditrysia</taxon>
        <taxon>Papilionoidea</taxon>
        <taxon>Nymphalidae</taxon>
        <taxon>Satyrinae</taxon>
        <taxon>Satyrini</taxon>
        <taxon>Parargina</taxon>
        <taxon>Pararge</taxon>
    </lineage>
</organism>
<evidence type="ECO:0000313" key="2">
    <source>
        <dbReference type="Proteomes" id="UP000838756"/>
    </source>
</evidence>
<reference evidence="1" key="1">
    <citation type="submission" date="2022-03" db="EMBL/GenBank/DDBJ databases">
        <authorList>
            <person name="Lindestad O."/>
        </authorList>
    </citation>
    <scope>NUCLEOTIDE SEQUENCE</scope>
</reference>
<keyword evidence="2" id="KW-1185">Reference proteome</keyword>
<gene>
    <name evidence="1" type="primary">jg5403</name>
    <name evidence="1" type="ORF">PAEG_LOCUS23399</name>
</gene>
<dbReference type="AlphaFoldDB" id="A0A8S4S704"/>
<dbReference type="EMBL" id="CAKXAJ010026149">
    <property type="protein sequence ID" value="CAH2258720.1"/>
    <property type="molecule type" value="Genomic_DNA"/>
</dbReference>
<sequence>MKMRRRKVAARERDAARAMRCIDSWEVACLLSATDAGILLCARVLPLQLRDSLSFVGNSAASTDLGVCLSDRTRNDLVHSSLHILRE</sequence>
<proteinExistence type="predicted"/>
<evidence type="ECO:0000313" key="1">
    <source>
        <dbReference type="EMBL" id="CAH2258720.1"/>
    </source>
</evidence>
<comment type="caution">
    <text evidence="1">The sequence shown here is derived from an EMBL/GenBank/DDBJ whole genome shotgun (WGS) entry which is preliminary data.</text>
</comment>
<accession>A0A8S4S704</accession>
<dbReference type="Proteomes" id="UP000838756">
    <property type="component" value="Unassembled WGS sequence"/>
</dbReference>
<protein>
    <submittedName>
        <fullName evidence="1">Jg5403 protein</fullName>
    </submittedName>
</protein>
<name>A0A8S4S704_9NEOP</name>